<protein>
    <recommendedName>
        <fullName evidence="7">Chromosome partition protein Smc</fullName>
    </recommendedName>
</protein>
<dbReference type="Proteomes" id="UP000471031">
    <property type="component" value="Unassembled WGS sequence"/>
</dbReference>
<dbReference type="Pfam" id="PF06470">
    <property type="entry name" value="SMC_hinge"/>
    <property type="match status" value="1"/>
</dbReference>
<evidence type="ECO:0000256" key="7">
    <source>
        <dbReference type="HAMAP-Rule" id="MF_01894"/>
    </source>
</evidence>
<keyword evidence="2 7" id="KW-0963">Cytoplasm</keyword>
<sequence length="1190" mass="133321">MVLKRIELNGFKSFADKTEILLSPGLTVVVGPNGSGKSNVADAIRWVLGEQSPRSLRGSKMEDVIFAGSDRRKPVGMAEVSLTLDNEKGMLPVDFREVTVTRRVFRSGDSDYLLNRSPCRLRDLQDLFSDTGLGREGISIIGQGRVDEVLSSRPEDRRALIEEAAGIVRYRNRKREAVKKLEETQQHLIRLGDIIAELEQQLAAISSQAELARRYQAVEVERKEVELGLLVVDFEEMTATMEQTRLELDRFSALLWEKEAQLATLEGAEADAALTARQSEEALMAVRQEAHRRSEQVITLQGRLNVVQERIKGLETQQQLLMRETEQSRLALADLRRREEEQRGRREQVAEQLAGARREVDARLTRNAAARDAVATVEKEIDALRRKLFDSAQGLARLRTQLHEADLRAARQEAQVRRLEEERERSHGRIAELKGEAERLLREADGRAKERAERQAEVDADAARIAQWKGQSNELEHQLSQTMRRWQEVSARHKALEAMEKSYEGFAYGVREVLAQVKAGNPKMKGILGVFSDLIDVPPGLETAMEVALGGGMQNIVTEDDQGARGAIEHLKATRKGRATFLPLKSLQVYGGPSREVLQQPGVVGCAADLVRCEAAHMPAVRFLLGRTLVMENLQGALQFARQTRHQWRIVTLEGDLLQPGGSVTGGSQSQRGGQTFLRRRELALLAEEEQTLGLAVSDLKQQREEAAEQIGRIKGQIQEREKALALLDAEKAANTAELARLQRSVDQEERQIRGVEGELALLGDELTQQLAAKARLQGELLSGETEGGTLEAAMNDRQSELTRLRAAGEEDRDDLTQWQLSLARLEEEIRGVDQSLAALRMEIGKNEKEIAEKEQRCRTANEEMAASVADQGQLQKELALRIADEAEASEQVRLRQAEQAEADRRHKETVEQRKAVAAEVQPLWETVHQQEVKQARFEAETVTLTQRLAEQWELTPEEAREQARRPEDRRAAQKQLNHLRAQQKEMGPVNLLAIEEEERLQERAQFLSRQHEDLMAAKATLEQVIGEIEGIMVRRFGQAFTEINSRFGDVFVDLFQGGRAELVLTHPEDLLTTGVDILAQPPGKKLVNLSLLSGGERALTAIALLFALLQVRPSPFCVLDEIEAALDEANVARFGRYLQSLSEKSQFIVISHRKGTMESADYLYGVTMQEAGVSKLVSVRMTRPDENSA</sequence>
<dbReference type="GO" id="GO:0005737">
    <property type="term" value="C:cytoplasm"/>
    <property type="evidence" value="ECO:0007669"/>
    <property type="project" value="UniProtKB-SubCell"/>
</dbReference>
<dbReference type="InterPro" id="IPR010935">
    <property type="entry name" value="SMC_hinge"/>
</dbReference>
<comment type="subcellular location">
    <subcellularLocation>
        <location evidence="1 7">Cytoplasm</location>
    </subcellularLocation>
</comment>
<comment type="caution">
    <text evidence="10">The sequence shown here is derived from an EMBL/GenBank/DDBJ whole genome shotgun (WGS) entry which is preliminary data.</text>
</comment>
<dbReference type="InterPro" id="IPR027417">
    <property type="entry name" value="P-loop_NTPase"/>
</dbReference>
<evidence type="ECO:0000256" key="1">
    <source>
        <dbReference type="ARBA" id="ARBA00004496"/>
    </source>
</evidence>
<feature type="coiled-coil region" evidence="7">
    <location>
        <begin position="167"/>
        <end position="215"/>
    </location>
</feature>
<feature type="coiled-coil region" evidence="7">
    <location>
        <begin position="304"/>
        <end position="485"/>
    </location>
</feature>
<evidence type="ECO:0000313" key="10">
    <source>
        <dbReference type="EMBL" id="MZP43536.1"/>
    </source>
</evidence>
<feature type="binding site" evidence="7">
    <location>
        <begin position="32"/>
        <end position="39"/>
    </location>
    <ligand>
        <name>ATP</name>
        <dbReference type="ChEBI" id="CHEBI:30616"/>
    </ligand>
</feature>
<evidence type="ECO:0000256" key="4">
    <source>
        <dbReference type="ARBA" id="ARBA00022840"/>
    </source>
</evidence>
<comment type="function">
    <text evidence="7">Required for chromosome condensation and partitioning.</text>
</comment>
<dbReference type="OrthoDB" id="9808768at2"/>
<evidence type="ECO:0000256" key="6">
    <source>
        <dbReference type="ARBA" id="ARBA00023125"/>
    </source>
</evidence>
<comment type="domain">
    <text evidence="7">Contains large globular domains required for ATP hydrolysis at each terminus and a third globular domain forming a flexible hinge near the middle of the molecule. These domains are separated by coiled-coil structures.</text>
</comment>
<dbReference type="NCBIfam" id="TIGR02168">
    <property type="entry name" value="SMC_prok_B"/>
    <property type="match status" value="1"/>
</dbReference>
<proteinExistence type="inferred from homology"/>
<dbReference type="GO" id="GO:0007059">
    <property type="term" value="P:chromosome segregation"/>
    <property type="evidence" value="ECO:0007669"/>
    <property type="project" value="UniProtKB-UniRule"/>
</dbReference>
<gene>
    <name evidence="7 10" type="primary">smc</name>
    <name evidence="10" type="ORF">GTO89_10840</name>
</gene>
<keyword evidence="6 7" id="KW-0238">DNA-binding</keyword>
<dbReference type="Gene3D" id="3.40.50.300">
    <property type="entry name" value="P-loop containing nucleotide triphosphate hydrolases"/>
    <property type="match status" value="2"/>
</dbReference>
<dbReference type="PIRSF" id="PIRSF005719">
    <property type="entry name" value="SMC"/>
    <property type="match status" value="1"/>
</dbReference>
<evidence type="ECO:0000256" key="2">
    <source>
        <dbReference type="ARBA" id="ARBA00022490"/>
    </source>
</evidence>
<dbReference type="AlphaFoldDB" id="A0A845LL18"/>
<evidence type="ECO:0000313" key="11">
    <source>
        <dbReference type="Proteomes" id="UP000471031"/>
    </source>
</evidence>
<evidence type="ECO:0000259" key="9">
    <source>
        <dbReference type="SMART" id="SM00968"/>
    </source>
</evidence>
<dbReference type="GO" id="GO:0030261">
    <property type="term" value="P:chromosome condensation"/>
    <property type="evidence" value="ECO:0007669"/>
    <property type="project" value="InterPro"/>
</dbReference>
<dbReference type="FunFam" id="3.40.50.300:FF:000984">
    <property type="entry name" value="Chromosome partition protein Smc"/>
    <property type="match status" value="1"/>
</dbReference>
<dbReference type="InterPro" id="IPR036277">
    <property type="entry name" value="SMC_hinge_sf"/>
</dbReference>
<keyword evidence="11" id="KW-1185">Reference proteome</keyword>
<feature type="coiled-coil region" evidence="7">
    <location>
        <begin position="686"/>
        <end position="766"/>
    </location>
</feature>
<feature type="region of interest" description="Disordered" evidence="8">
    <location>
        <begin position="954"/>
        <end position="974"/>
    </location>
</feature>
<evidence type="ECO:0000256" key="5">
    <source>
        <dbReference type="ARBA" id="ARBA00023054"/>
    </source>
</evidence>
<reference evidence="10 11" key="1">
    <citation type="submission" date="2020-01" db="EMBL/GenBank/DDBJ databases">
        <title>Whole genome sequence of Heliobacterium gestii DSM 11169.</title>
        <authorList>
            <person name="Kyndt J.A."/>
            <person name="Meyer T.E."/>
        </authorList>
    </citation>
    <scope>NUCLEOTIDE SEQUENCE [LARGE SCALE GENOMIC DNA]</scope>
    <source>
        <strain evidence="10 11">DSM 11169</strain>
    </source>
</reference>
<dbReference type="GO" id="GO:0003677">
    <property type="term" value="F:DNA binding"/>
    <property type="evidence" value="ECO:0007669"/>
    <property type="project" value="UniProtKB-UniRule"/>
</dbReference>
<evidence type="ECO:0000256" key="8">
    <source>
        <dbReference type="SAM" id="MobiDB-lite"/>
    </source>
</evidence>
<dbReference type="Gene3D" id="1.20.1060.20">
    <property type="match status" value="1"/>
</dbReference>
<dbReference type="GO" id="GO:0005694">
    <property type="term" value="C:chromosome"/>
    <property type="evidence" value="ECO:0007669"/>
    <property type="project" value="InterPro"/>
</dbReference>
<dbReference type="GO" id="GO:0016887">
    <property type="term" value="F:ATP hydrolysis activity"/>
    <property type="evidence" value="ECO:0007669"/>
    <property type="project" value="InterPro"/>
</dbReference>
<dbReference type="CDD" id="cd03278">
    <property type="entry name" value="ABC_SMC_barmotin"/>
    <property type="match status" value="2"/>
</dbReference>
<dbReference type="Gene3D" id="6.10.140.1720">
    <property type="match status" value="1"/>
</dbReference>
<keyword evidence="4 7" id="KW-0067">ATP-binding</keyword>
<dbReference type="HAMAP" id="MF_01894">
    <property type="entry name" value="Smc_prok"/>
    <property type="match status" value="1"/>
</dbReference>
<dbReference type="SUPFAM" id="SSF52540">
    <property type="entry name" value="P-loop containing nucleoside triphosphate hydrolases"/>
    <property type="match status" value="1"/>
</dbReference>
<name>A0A845LL18_HELGE</name>
<dbReference type="EMBL" id="WXEX01000008">
    <property type="protein sequence ID" value="MZP43536.1"/>
    <property type="molecule type" value="Genomic_DNA"/>
</dbReference>
<evidence type="ECO:0000256" key="3">
    <source>
        <dbReference type="ARBA" id="ARBA00022741"/>
    </source>
</evidence>
<feature type="domain" description="SMC hinge" evidence="9">
    <location>
        <begin position="525"/>
        <end position="641"/>
    </location>
</feature>
<feature type="compositionally biased region" description="Basic and acidic residues" evidence="8">
    <location>
        <begin position="958"/>
        <end position="972"/>
    </location>
</feature>
<dbReference type="RefSeq" id="WP_161262095.1">
    <property type="nucleotide sequence ID" value="NZ_JAFBDC010000007.1"/>
</dbReference>
<comment type="subunit">
    <text evidence="7">Homodimer.</text>
</comment>
<dbReference type="InterPro" id="IPR003395">
    <property type="entry name" value="RecF/RecN/SMC_N"/>
</dbReference>
<dbReference type="Gene3D" id="3.30.70.1620">
    <property type="match status" value="1"/>
</dbReference>
<comment type="similarity">
    <text evidence="7">Belongs to the SMC family.</text>
</comment>
<dbReference type="InterPro" id="IPR024704">
    <property type="entry name" value="SMC"/>
</dbReference>
<dbReference type="FunFam" id="3.40.50.300:FF:000901">
    <property type="entry name" value="Chromosome partition protein Smc"/>
    <property type="match status" value="1"/>
</dbReference>
<dbReference type="SMART" id="SM00968">
    <property type="entry name" value="SMC_hinge"/>
    <property type="match status" value="1"/>
</dbReference>
<dbReference type="GO" id="GO:0005524">
    <property type="term" value="F:ATP binding"/>
    <property type="evidence" value="ECO:0007669"/>
    <property type="project" value="UniProtKB-UniRule"/>
</dbReference>
<dbReference type="InterPro" id="IPR011890">
    <property type="entry name" value="SMC_prok"/>
</dbReference>
<dbReference type="GO" id="GO:0007062">
    <property type="term" value="P:sister chromatid cohesion"/>
    <property type="evidence" value="ECO:0007669"/>
    <property type="project" value="InterPro"/>
</dbReference>
<keyword evidence="3 7" id="KW-0547">Nucleotide-binding</keyword>
<accession>A0A845LL18</accession>
<organism evidence="10 11">
    <name type="scientific">Heliomicrobium gestii</name>
    <name type="common">Heliobacterium gestii</name>
    <dbReference type="NCBI Taxonomy" id="2699"/>
    <lineage>
        <taxon>Bacteria</taxon>
        <taxon>Bacillati</taxon>
        <taxon>Bacillota</taxon>
        <taxon>Clostridia</taxon>
        <taxon>Eubacteriales</taxon>
        <taxon>Heliobacteriaceae</taxon>
        <taxon>Heliomicrobium</taxon>
    </lineage>
</organism>
<dbReference type="SUPFAM" id="SSF75553">
    <property type="entry name" value="Smc hinge domain"/>
    <property type="match status" value="1"/>
</dbReference>
<dbReference type="PANTHER" id="PTHR43977">
    <property type="entry name" value="STRUCTURAL MAINTENANCE OF CHROMOSOMES PROTEIN 3"/>
    <property type="match status" value="1"/>
</dbReference>
<feature type="coiled-coil region" evidence="7">
    <location>
        <begin position="816"/>
        <end position="864"/>
    </location>
</feature>
<dbReference type="Pfam" id="PF02463">
    <property type="entry name" value="SMC_N"/>
    <property type="match status" value="1"/>
</dbReference>
<dbReference type="GO" id="GO:0006260">
    <property type="term" value="P:DNA replication"/>
    <property type="evidence" value="ECO:0007669"/>
    <property type="project" value="UniProtKB-UniRule"/>
</dbReference>
<keyword evidence="5 7" id="KW-0175">Coiled coil</keyword>